<keyword evidence="2" id="KW-1185">Reference proteome</keyword>
<dbReference type="Proteomes" id="UP001207468">
    <property type="component" value="Unassembled WGS sequence"/>
</dbReference>
<gene>
    <name evidence="1" type="ORF">F5148DRAFT_1280053</name>
</gene>
<dbReference type="EMBL" id="JAGFNK010000012">
    <property type="protein sequence ID" value="KAI9512137.1"/>
    <property type="molecule type" value="Genomic_DNA"/>
</dbReference>
<evidence type="ECO:0000313" key="2">
    <source>
        <dbReference type="Proteomes" id="UP001207468"/>
    </source>
</evidence>
<name>A0ACC0UKV4_9AGAM</name>
<comment type="caution">
    <text evidence="1">The sequence shown here is derived from an EMBL/GenBank/DDBJ whole genome shotgun (WGS) entry which is preliminary data.</text>
</comment>
<proteinExistence type="predicted"/>
<evidence type="ECO:0000313" key="1">
    <source>
        <dbReference type="EMBL" id="KAI9512137.1"/>
    </source>
</evidence>
<accession>A0ACC0UKV4</accession>
<organism evidence="1 2">
    <name type="scientific">Russula earlei</name>
    <dbReference type="NCBI Taxonomy" id="71964"/>
    <lineage>
        <taxon>Eukaryota</taxon>
        <taxon>Fungi</taxon>
        <taxon>Dikarya</taxon>
        <taxon>Basidiomycota</taxon>
        <taxon>Agaricomycotina</taxon>
        <taxon>Agaricomycetes</taxon>
        <taxon>Russulales</taxon>
        <taxon>Russulaceae</taxon>
        <taxon>Russula</taxon>
    </lineage>
</organism>
<sequence length="508" mass="57439">MRVTHRVWLIVKSIYLRVTLNWITLTFFLFSFVHCFTQGTLQAFVFNADDAWGAFSTQIVAHAQFKSVVFTQFTGRHGLYSLELCDQVPVLGGDPHPCDPFFTAGQSDPITIPPRFLPSASPVTGRDDSTALASLGQSNMSNMTSALWMVNGQSPSLGIQINSEPRPDGLSNVVITSSDGSLSTTLEPVCIFSLLYPEAKLSQARREELALIGSQFWLFGLAVFGLLFESVPHILALIVARLLTTGWSTYATWRTTNISDRIQHLIADPGSPCQLDFYKPYFARRFALQMADLVLHWDALFISIYLSWRLLKMYRTNTFRHVGPPKNILRIISFAVLVSIQLSVFILMTAMALWVDQLLHGVIKKLSSHTAVYDGTFVITTVLLIPWLMMGWFSFLGAWSTMFYSRIYRFTFIDWPFFGITTMSSFASLLASTGFAFVCLRNYGKGLAEWIYLEQKFWKNDFEPDLFPNNEIEKEWKQDCRSRFDLQSCASRDSEGRPSIGDGMMLAG</sequence>
<protein>
    <submittedName>
        <fullName evidence="1">Uncharacterized protein</fullName>
    </submittedName>
</protein>
<reference evidence="1" key="1">
    <citation type="submission" date="2021-03" db="EMBL/GenBank/DDBJ databases">
        <title>Evolutionary priming and transition to the ectomycorrhizal habit in an iconic lineage of mushroom-forming fungi: is preadaptation a requirement?</title>
        <authorList>
            <consortium name="DOE Joint Genome Institute"/>
            <person name="Looney B.P."/>
            <person name="Miyauchi S."/>
            <person name="Morin E."/>
            <person name="Drula E."/>
            <person name="Courty P.E."/>
            <person name="Chicoki N."/>
            <person name="Fauchery L."/>
            <person name="Kohler A."/>
            <person name="Kuo A."/>
            <person name="LaButti K."/>
            <person name="Pangilinan J."/>
            <person name="Lipzen A."/>
            <person name="Riley R."/>
            <person name="Andreopoulos W."/>
            <person name="He G."/>
            <person name="Johnson J."/>
            <person name="Barry K.W."/>
            <person name="Grigoriev I.V."/>
            <person name="Nagy L."/>
            <person name="Hibbett D."/>
            <person name="Henrissat B."/>
            <person name="Matheny P.B."/>
            <person name="Labbe J."/>
            <person name="Martin A.F."/>
        </authorList>
    </citation>
    <scope>NUCLEOTIDE SEQUENCE</scope>
    <source>
        <strain evidence="1">BPL698</strain>
    </source>
</reference>